<dbReference type="RefSeq" id="WP_069623901.1">
    <property type="nucleotide sequence ID" value="NZ_LPWD01000202.1"/>
</dbReference>
<organism evidence="3 4">
    <name type="scientific">Methyloceanibacter marginalis</name>
    <dbReference type="NCBI Taxonomy" id="1774971"/>
    <lineage>
        <taxon>Bacteria</taxon>
        <taxon>Pseudomonadati</taxon>
        <taxon>Pseudomonadota</taxon>
        <taxon>Alphaproteobacteria</taxon>
        <taxon>Hyphomicrobiales</taxon>
        <taxon>Hyphomicrobiaceae</taxon>
        <taxon>Methyloceanibacter</taxon>
    </lineage>
</organism>
<dbReference type="InterPro" id="IPR057460">
    <property type="entry name" value="CAF17_C"/>
</dbReference>
<dbReference type="PANTHER" id="PTHR22602:SF0">
    <property type="entry name" value="TRANSFERASE CAF17, MITOCHONDRIAL-RELATED"/>
    <property type="match status" value="1"/>
</dbReference>
<sequence>MRVLLPDGAAISRLACAEASEDAYHARRIMLGVPEGGRDYALGDTFPHEALFDQLNGVDFKKGCFVGQEVVSRMEHRGTTRKRVVPVEGDGPLLSGTEVKAGDLPLGTIGSVAGTRGLALLRLDRAADAASKGTALTAGDATITLSRPAFAGFEMPAA</sequence>
<keyword evidence="1" id="KW-0809">Transit peptide</keyword>
<protein>
    <recommendedName>
        <fullName evidence="2">CAF17 C-terminal domain-containing protein</fullName>
    </recommendedName>
</protein>
<comment type="caution">
    <text evidence="3">The sequence shown here is derived from an EMBL/GenBank/DDBJ whole genome shotgun (WGS) entry which is preliminary data.</text>
</comment>
<dbReference type="OrthoDB" id="9796287at2"/>
<name>A0A1E3WAQ8_9HYPH</name>
<proteinExistence type="predicted"/>
<feature type="domain" description="CAF17 C-terminal" evidence="2">
    <location>
        <begin position="81"/>
        <end position="151"/>
    </location>
</feature>
<dbReference type="EMBL" id="LPWD01000202">
    <property type="protein sequence ID" value="ODS02905.1"/>
    <property type="molecule type" value="Genomic_DNA"/>
</dbReference>
<dbReference type="InterPro" id="IPR017703">
    <property type="entry name" value="YgfZ/GCV_T_CS"/>
</dbReference>
<reference evidence="3 4" key="1">
    <citation type="journal article" date="2016" name="Environ. Microbiol.">
        <title>New Methyloceanibacter diversity from North Sea sediments includes methanotroph containing solely the soluble methane monooxygenase.</title>
        <authorList>
            <person name="Vekeman B."/>
            <person name="Kerckhof F.M."/>
            <person name="Cremers G."/>
            <person name="de Vos P."/>
            <person name="Vandamme P."/>
            <person name="Boon N."/>
            <person name="Op den Camp H.J."/>
            <person name="Heylen K."/>
        </authorList>
    </citation>
    <scope>NUCLEOTIDE SEQUENCE [LARGE SCALE GENOMIC DNA]</scope>
    <source>
        <strain evidence="3 4">R-67177</strain>
    </source>
</reference>
<evidence type="ECO:0000313" key="4">
    <source>
        <dbReference type="Proteomes" id="UP000095042"/>
    </source>
</evidence>
<dbReference type="InterPro" id="IPR045179">
    <property type="entry name" value="YgfZ/GcvT"/>
</dbReference>
<dbReference type="Gene3D" id="3.30.1360.120">
    <property type="entry name" value="Probable tRNA modification gtpase trme, domain 1"/>
    <property type="match status" value="1"/>
</dbReference>
<gene>
    <name evidence="3" type="ORF">AUC71_12730</name>
</gene>
<dbReference type="AlphaFoldDB" id="A0A1E3WAQ8"/>
<keyword evidence="4" id="KW-1185">Reference proteome</keyword>
<dbReference type="GO" id="GO:0016226">
    <property type="term" value="P:iron-sulfur cluster assembly"/>
    <property type="evidence" value="ECO:0007669"/>
    <property type="project" value="TreeGrafter"/>
</dbReference>
<dbReference type="InterPro" id="IPR027266">
    <property type="entry name" value="TrmE/GcvT-like"/>
</dbReference>
<dbReference type="NCBIfam" id="TIGR03317">
    <property type="entry name" value="ygfZ_signature"/>
    <property type="match status" value="1"/>
</dbReference>
<dbReference type="PANTHER" id="PTHR22602">
    <property type="entry name" value="TRANSFERASE CAF17, MITOCHONDRIAL-RELATED"/>
    <property type="match status" value="1"/>
</dbReference>
<dbReference type="Proteomes" id="UP000095042">
    <property type="component" value="Unassembled WGS sequence"/>
</dbReference>
<dbReference type="SUPFAM" id="SSF103025">
    <property type="entry name" value="Folate-binding domain"/>
    <property type="match status" value="1"/>
</dbReference>
<dbReference type="Pfam" id="PF25455">
    <property type="entry name" value="Beta-barrel_CAF17_C"/>
    <property type="match status" value="1"/>
</dbReference>
<evidence type="ECO:0000259" key="2">
    <source>
        <dbReference type="Pfam" id="PF25455"/>
    </source>
</evidence>
<evidence type="ECO:0000313" key="3">
    <source>
        <dbReference type="EMBL" id="ODS02905.1"/>
    </source>
</evidence>
<accession>A0A1E3WAQ8</accession>
<evidence type="ECO:0000256" key="1">
    <source>
        <dbReference type="ARBA" id="ARBA00022946"/>
    </source>
</evidence>